<dbReference type="Pfam" id="PF14848">
    <property type="entry name" value="HU-DNA_bdg"/>
    <property type="match status" value="1"/>
</dbReference>
<proteinExistence type="predicted"/>
<feature type="domain" description="DUF4469" evidence="1">
    <location>
        <begin position="135"/>
        <end position="219"/>
    </location>
</feature>
<dbReference type="EMBL" id="JAGGJA010000001">
    <property type="protein sequence ID" value="MCW9705498.1"/>
    <property type="molecule type" value="Genomic_DNA"/>
</dbReference>
<dbReference type="InterPro" id="IPR049893">
    <property type="entry name" value="Bvu_2165-like_IHF-HU-DNA_bdg"/>
</dbReference>
<sequence length="232" mass="25660">MSLKYALYPNYLTTDPNDYMAIVQDQESHEIEDIIDLMISRGSTVTKAEALSVIEEYEAAIEKVLEGGDSVNTSIMRVTGSMPGVFNDLTDRYDESRHYVRLNMNPGPRVKRAAQNIEVEKIEADRPEPALKLFEDVASDTTNETLTPGGVAKITGRLLKVDPEATDQGVFFIADDGTSTRSDTYIRNKPANLIVMIPESLPSGEYSVEVRTILQNTKSVRSGRLNSTVVVP</sequence>
<gene>
    <name evidence="3" type="ORF">J6I44_01465</name>
</gene>
<accession>A0ABT3PHU7</accession>
<name>A0ABT3PHU7_9BACT</name>
<organism evidence="3 4">
    <name type="scientific">Fodinibius salsisoli</name>
    <dbReference type="NCBI Taxonomy" id="2820877"/>
    <lineage>
        <taxon>Bacteria</taxon>
        <taxon>Pseudomonadati</taxon>
        <taxon>Balneolota</taxon>
        <taxon>Balneolia</taxon>
        <taxon>Balneolales</taxon>
        <taxon>Balneolaceae</taxon>
        <taxon>Fodinibius</taxon>
    </lineage>
</organism>
<dbReference type="Proteomes" id="UP001207918">
    <property type="component" value="Unassembled WGS sequence"/>
</dbReference>
<keyword evidence="4" id="KW-1185">Reference proteome</keyword>
<evidence type="ECO:0000259" key="2">
    <source>
        <dbReference type="Pfam" id="PF14848"/>
    </source>
</evidence>
<dbReference type="InterPro" id="IPR027824">
    <property type="entry name" value="DUF4469"/>
</dbReference>
<evidence type="ECO:0000259" key="1">
    <source>
        <dbReference type="Pfam" id="PF14734"/>
    </source>
</evidence>
<evidence type="ECO:0000313" key="4">
    <source>
        <dbReference type="Proteomes" id="UP001207918"/>
    </source>
</evidence>
<comment type="caution">
    <text evidence="3">The sequence shown here is derived from an EMBL/GenBank/DDBJ whole genome shotgun (WGS) entry which is preliminary data.</text>
</comment>
<evidence type="ECO:0000313" key="3">
    <source>
        <dbReference type="EMBL" id="MCW9705498.1"/>
    </source>
</evidence>
<dbReference type="RefSeq" id="WP_265764162.1">
    <property type="nucleotide sequence ID" value="NZ_JAGGJA010000001.1"/>
</dbReference>
<dbReference type="Pfam" id="PF14734">
    <property type="entry name" value="DUF4469"/>
    <property type="match status" value="1"/>
</dbReference>
<dbReference type="CDD" id="cd12843">
    <property type="entry name" value="Bvu_2165_C_like"/>
    <property type="match status" value="1"/>
</dbReference>
<feature type="domain" description="Bvu-2165-like IHF-HU-like DNA-binding" evidence="2">
    <location>
        <begin position="3"/>
        <end position="122"/>
    </location>
</feature>
<dbReference type="Gene3D" id="2.70.50.70">
    <property type="match status" value="1"/>
</dbReference>
<protein>
    <submittedName>
        <fullName evidence="3">DUF4469 domain-containing protein</fullName>
    </submittedName>
</protein>
<reference evidence="3 4" key="1">
    <citation type="submission" date="2021-03" db="EMBL/GenBank/DDBJ databases">
        <title>Aliifodinibius sp. nov., a new bacterium isolated from saline soil.</title>
        <authorList>
            <person name="Galisteo C."/>
            <person name="De La Haba R."/>
            <person name="Sanchez-Porro C."/>
            <person name="Ventosa A."/>
        </authorList>
    </citation>
    <scope>NUCLEOTIDE SEQUENCE [LARGE SCALE GENOMIC DNA]</scope>
    <source>
        <strain evidence="3 4">1BSP15-2V2</strain>
    </source>
</reference>